<dbReference type="eggNOG" id="COG0664">
    <property type="taxonomic scope" value="Bacteria"/>
</dbReference>
<organism evidence="6 7">
    <name type="scientific">Pseudodesulfovibrio mercurii</name>
    <dbReference type="NCBI Taxonomy" id="641491"/>
    <lineage>
        <taxon>Bacteria</taxon>
        <taxon>Pseudomonadati</taxon>
        <taxon>Thermodesulfobacteriota</taxon>
        <taxon>Desulfovibrionia</taxon>
        <taxon>Desulfovibrionales</taxon>
        <taxon>Desulfovibrionaceae</taxon>
    </lineage>
</organism>
<dbReference type="Proteomes" id="UP000007845">
    <property type="component" value="Chromosome"/>
</dbReference>
<dbReference type="InterPro" id="IPR050397">
    <property type="entry name" value="Env_Response_Regulators"/>
</dbReference>
<dbReference type="CDD" id="cd00038">
    <property type="entry name" value="CAP_ED"/>
    <property type="match status" value="1"/>
</dbReference>
<dbReference type="Gene3D" id="1.10.10.10">
    <property type="entry name" value="Winged helix-like DNA-binding domain superfamily/Winged helix DNA-binding domain"/>
    <property type="match status" value="1"/>
</dbReference>
<evidence type="ECO:0000313" key="6">
    <source>
        <dbReference type="EMBL" id="EGB16295.1"/>
    </source>
</evidence>
<dbReference type="SUPFAM" id="SSF51206">
    <property type="entry name" value="cAMP-binding domain-like"/>
    <property type="match status" value="1"/>
</dbReference>
<dbReference type="InterPro" id="IPR000595">
    <property type="entry name" value="cNMP-bd_dom"/>
</dbReference>
<gene>
    <name evidence="6" type="ORF">DND132_3092</name>
</gene>
<dbReference type="PROSITE" id="PS51063">
    <property type="entry name" value="HTH_CRP_2"/>
    <property type="match status" value="1"/>
</dbReference>
<dbReference type="OrthoDB" id="9815457at2"/>
<protein>
    <submittedName>
        <fullName evidence="6">Transcriptional regulator, Crp/Fnr family</fullName>
    </submittedName>
</protein>
<evidence type="ECO:0000256" key="2">
    <source>
        <dbReference type="ARBA" id="ARBA00023125"/>
    </source>
</evidence>
<evidence type="ECO:0000259" key="5">
    <source>
        <dbReference type="PROSITE" id="PS51063"/>
    </source>
</evidence>
<dbReference type="GO" id="GO:0003700">
    <property type="term" value="F:DNA-binding transcription factor activity"/>
    <property type="evidence" value="ECO:0007669"/>
    <property type="project" value="InterPro"/>
</dbReference>
<feature type="domain" description="HTH crp-type" evidence="5">
    <location>
        <begin position="146"/>
        <end position="217"/>
    </location>
</feature>
<dbReference type="PROSITE" id="PS50042">
    <property type="entry name" value="CNMP_BINDING_3"/>
    <property type="match status" value="1"/>
</dbReference>
<dbReference type="InterPro" id="IPR036388">
    <property type="entry name" value="WH-like_DNA-bd_sf"/>
</dbReference>
<dbReference type="AlphaFoldDB" id="F0JK46"/>
<accession>F0JK46</accession>
<keyword evidence="3" id="KW-0804">Transcription</keyword>
<dbReference type="SMART" id="SM00100">
    <property type="entry name" value="cNMP"/>
    <property type="match status" value="1"/>
</dbReference>
<dbReference type="EMBL" id="CP003220">
    <property type="protein sequence ID" value="EGB16295.1"/>
    <property type="molecule type" value="Genomic_DNA"/>
</dbReference>
<dbReference type="KEGG" id="ddn:DND132_3092"/>
<dbReference type="Pfam" id="PF00027">
    <property type="entry name" value="cNMP_binding"/>
    <property type="match status" value="1"/>
</dbReference>
<dbReference type="GO" id="GO:0003677">
    <property type="term" value="F:DNA binding"/>
    <property type="evidence" value="ECO:0007669"/>
    <property type="project" value="UniProtKB-KW"/>
</dbReference>
<dbReference type="Gene3D" id="2.60.120.10">
    <property type="entry name" value="Jelly Rolls"/>
    <property type="match status" value="1"/>
</dbReference>
<evidence type="ECO:0000259" key="4">
    <source>
        <dbReference type="PROSITE" id="PS50042"/>
    </source>
</evidence>
<dbReference type="GO" id="GO:0005829">
    <property type="term" value="C:cytosol"/>
    <property type="evidence" value="ECO:0007669"/>
    <property type="project" value="TreeGrafter"/>
</dbReference>
<dbReference type="InterPro" id="IPR018335">
    <property type="entry name" value="Tscrpt_reg_HTH_Crp-type_CS"/>
</dbReference>
<dbReference type="RefSeq" id="WP_014323719.1">
    <property type="nucleotide sequence ID" value="NC_016803.1"/>
</dbReference>
<dbReference type="InterPro" id="IPR014710">
    <property type="entry name" value="RmlC-like_jellyroll"/>
</dbReference>
<evidence type="ECO:0000313" key="7">
    <source>
        <dbReference type="Proteomes" id="UP000007845"/>
    </source>
</evidence>
<dbReference type="SMR" id="F0JK46"/>
<dbReference type="HOGENOM" id="CLU_075053_3_2_7"/>
<keyword evidence="7" id="KW-1185">Reference proteome</keyword>
<dbReference type="PANTHER" id="PTHR24567">
    <property type="entry name" value="CRP FAMILY TRANSCRIPTIONAL REGULATORY PROTEIN"/>
    <property type="match status" value="1"/>
</dbReference>
<name>F0JK46_9BACT</name>
<dbReference type="STRING" id="641491.DND132_3092"/>
<dbReference type="InterPro" id="IPR036390">
    <property type="entry name" value="WH_DNA-bd_sf"/>
</dbReference>
<dbReference type="Pfam" id="PF13545">
    <property type="entry name" value="HTH_Crp_2"/>
    <property type="match status" value="1"/>
</dbReference>
<reference evidence="6 7" key="1">
    <citation type="journal article" date="2011" name="J. Bacteriol.">
        <title>Genome sequence of the mercury-methylating strain Desulfovibrio desulfuricans ND132.</title>
        <authorList>
            <person name="Brown S.D."/>
            <person name="Gilmour C.C."/>
            <person name="Kucken A.M."/>
            <person name="Wall J.D."/>
            <person name="Elias D.A."/>
            <person name="Brandt C.C."/>
            <person name="Podar M."/>
            <person name="Chertkov O."/>
            <person name="Held B."/>
            <person name="Bruce D.C."/>
            <person name="Detter J.C."/>
            <person name="Tapia R."/>
            <person name="Han C.S."/>
            <person name="Goodwin L.A."/>
            <person name="Cheng J.F."/>
            <person name="Pitluck S."/>
            <person name="Woyke T."/>
            <person name="Mikhailova N."/>
            <person name="Ivanova N.N."/>
            <person name="Han J."/>
            <person name="Lucas S."/>
            <person name="Lapidus A.L."/>
            <person name="Land M.L."/>
            <person name="Hauser L.J."/>
            <person name="Palumbo A.V."/>
        </authorList>
    </citation>
    <scope>NUCLEOTIDE SEQUENCE [LARGE SCALE GENOMIC DNA]</scope>
    <source>
        <strain evidence="6 7">ND132</strain>
    </source>
</reference>
<dbReference type="InterPro" id="IPR012318">
    <property type="entry name" value="HTH_CRP"/>
</dbReference>
<feature type="domain" description="Cyclic nucleotide-binding" evidence="4">
    <location>
        <begin position="12"/>
        <end position="132"/>
    </location>
</feature>
<evidence type="ECO:0000256" key="1">
    <source>
        <dbReference type="ARBA" id="ARBA00023015"/>
    </source>
</evidence>
<dbReference type="PROSITE" id="PS00042">
    <property type="entry name" value="HTH_CRP_1"/>
    <property type="match status" value="1"/>
</dbReference>
<keyword evidence="2" id="KW-0238">DNA-binding</keyword>
<dbReference type="SMART" id="SM00419">
    <property type="entry name" value="HTH_CRP"/>
    <property type="match status" value="1"/>
</dbReference>
<dbReference type="SUPFAM" id="SSF46785">
    <property type="entry name" value="Winged helix' DNA-binding domain"/>
    <property type="match status" value="1"/>
</dbReference>
<evidence type="ECO:0000256" key="3">
    <source>
        <dbReference type="ARBA" id="ARBA00023163"/>
    </source>
</evidence>
<sequence length="226" mass="25241">MDTFRLLRKTPLFSGLEDEAVMALASRARLSRYEPGERVISRSDETQAFFVVLSGRAKIFRSTPDGKEQILYLVEAGQPFCFCSAFTDRPYPVDVAALEKSLVAGIPSEDMEDLARRQPILLLKIMQTLAGRLLETMNLVESLALHGTQKRIACFLQHSEGCCAARPGDPFSLHISHTEMARIVGTSPETLSRVIQKFKRRRLIEASGRNIRILDHDGLAAAHETE</sequence>
<dbReference type="InterPro" id="IPR018490">
    <property type="entry name" value="cNMP-bd_dom_sf"/>
</dbReference>
<keyword evidence="1" id="KW-0805">Transcription regulation</keyword>
<proteinExistence type="predicted"/>
<dbReference type="PANTHER" id="PTHR24567:SF74">
    <property type="entry name" value="HTH-TYPE TRANSCRIPTIONAL REGULATOR ARCR"/>
    <property type="match status" value="1"/>
</dbReference>